<dbReference type="EMBL" id="SGWQ01000007">
    <property type="protein sequence ID" value="RZS36456.1"/>
    <property type="molecule type" value="Genomic_DNA"/>
</dbReference>
<protein>
    <submittedName>
        <fullName evidence="1">Uncharacterized protein</fullName>
    </submittedName>
</protein>
<gene>
    <name evidence="1" type="ORF">EV193_107137</name>
</gene>
<name>A0A4Q7KJT6_9PSEU</name>
<accession>A0A4Q7KJT6</accession>
<reference evidence="1 2" key="1">
    <citation type="submission" date="2019-02" db="EMBL/GenBank/DDBJ databases">
        <title>Genomic Encyclopedia of Type Strains, Phase IV (KMG-IV): sequencing the most valuable type-strain genomes for metagenomic binning, comparative biology and taxonomic classification.</title>
        <authorList>
            <person name="Goeker M."/>
        </authorList>
    </citation>
    <scope>NUCLEOTIDE SEQUENCE [LARGE SCALE GENOMIC DNA]</scope>
    <source>
        <strain evidence="1 2">DSM 101727</strain>
    </source>
</reference>
<dbReference type="AlphaFoldDB" id="A0A4Q7KJT6"/>
<organism evidence="1 2">
    <name type="scientific">Herbihabitans rhizosphaerae</name>
    <dbReference type="NCBI Taxonomy" id="1872711"/>
    <lineage>
        <taxon>Bacteria</taxon>
        <taxon>Bacillati</taxon>
        <taxon>Actinomycetota</taxon>
        <taxon>Actinomycetes</taxon>
        <taxon>Pseudonocardiales</taxon>
        <taxon>Pseudonocardiaceae</taxon>
        <taxon>Herbihabitans</taxon>
    </lineage>
</organism>
<dbReference type="Proteomes" id="UP000294257">
    <property type="component" value="Unassembled WGS sequence"/>
</dbReference>
<comment type="caution">
    <text evidence="1">The sequence shown here is derived from an EMBL/GenBank/DDBJ whole genome shotgun (WGS) entry which is preliminary data.</text>
</comment>
<proteinExistence type="predicted"/>
<keyword evidence="2" id="KW-1185">Reference proteome</keyword>
<sequence length="55" mass="5860">MTRSRWVGLAARIAVLAALVVLSVAVGARAIPAGEVWRLPWHPDGSELSTTVHDV</sequence>
<evidence type="ECO:0000313" key="1">
    <source>
        <dbReference type="EMBL" id="RZS36456.1"/>
    </source>
</evidence>
<evidence type="ECO:0000313" key="2">
    <source>
        <dbReference type="Proteomes" id="UP000294257"/>
    </source>
</evidence>
<dbReference type="RefSeq" id="WP_341273184.1">
    <property type="nucleotide sequence ID" value="NZ_SGWQ01000007.1"/>
</dbReference>